<dbReference type="InterPro" id="IPR050259">
    <property type="entry name" value="SDR"/>
</dbReference>
<evidence type="ECO:0000313" key="2">
    <source>
        <dbReference type="EMBL" id="MDQ0474424.1"/>
    </source>
</evidence>
<dbReference type="EMBL" id="JAUSVX010000022">
    <property type="protein sequence ID" value="MDQ0474424.1"/>
    <property type="molecule type" value="Genomic_DNA"/>
</dbReference>
<dbReference type="Pfam" id="PF13561">
    <property type="entry name" value="adh_short_C2"/>
    <property type="match status" value="1"/>
</dbReference>
<sequence length="273" mass="27890">MSSSSTSSSSASSSPFGADAAAGLRVLVTAGASGIGRAIADALIAHGARVHVCDVEERFLADYRAAHGEAGATRADVASEADVERLFAEVGRHLGGLDVLVNNAGIAGPTGGVEAIAPADWRRTIDVCLTGQFLCTHHAVPLLKAAGGGAIVNLSSAAGRFGYAFRTPYSAAKWGVIGFTQSLAKELGPAGIRVNAILPGIVEGPRMTGVIRDRAAQVGVSYEAMEATYLDSISLRRMVTAEDVAGTVLFLVSPAGRNISGQSLGVCGNVERL</sequence>
<comment type="similarity">
    <text evidence="1">Belongs to the short-chain dehydrogenases/reductases (SDR) family.</text>
</comment>
<dbReference type="Gene3D" id="3.40.50.720">
    <property type="entry name" value="NAD(P)-binding Rossmann-like Domain"/>
    <property type="match status" value="1"/>
</dbReference>
<protein>
    <submittedName>
        <fullName evidence="2">NAD(P)-dependent dehydrogenase (Short-subunit alcohol dehydrogenase family)</fullName>
    </submittedName>
</protein>
<dbReference type="CDD" id="cd05233">
    <property type="entry name" value="SDR_c"/>
    <property type="match status" value="1"/>
</dbReference>
<reference evidence="2 3" key="1">
    <citation type="submission" date="2023-07" db="EMBL/GenBank/DDBJ databases">
        <title>Genomic Encyclopedia of Type Strains, Phase IV (KMG-IV): sequencing the most valuable type-strain genomes for metagenomic binning, comparative biology and taxonomic classification.</title>
        <authorList>
            <person name="Goeker M."/>
        </authorList>
    </citation>
    <scope>NUCLEOTIDE SEQUENCE [LARGE SCALE GENOMIC DNA]</scope>
    <source>
        <strain evidence="2 3">DSM 19619</strain>
    </source>
</reference>
<dbReference type="InterPro" id="IPR036291">
    <property type="entry name" value="NAD(P)-bd_dom_sf"/>
</dbReference>
<gene>
    <name evidence="2" type="ORF">QO011_007464</name>
</gene>
<dbReference type="RefSeq" id="WP_307284015.1">
    <property type="nucleotide sequence ID" value="NZ_JAUSVX010000022.1"/>
</dbReference>
<dbReference type="SUPFAM" id="SSF51735">
    <property type="entry name" value="NAD(P)-binding Rossmann-fold domains"/>
    <property type="match status" value="1"/>
</dbReference>
<comment type="caution">
    <text evidence="2">The sequence shown here is derived from an EMBL/GenBank/DDBJ whole genome shotgun (WGS) entry which is preliminary data.</text>
</comment>
<name>A0ABU0JJJ1_9HYPH</name>
<dbReference type="Proteomes" id="UP001242480">
    <property type="component" value="Unassembled WGS sequence"/>
</dbReference>
<dbReference type="InterPro" id="IPR002347">
    <property type="entry name" value="SDR_fam"/>
</dbReference>
<accession>A0ABU0JJJ1</accession>
<keyword evidence="3" id="KW-1185">Reference proteome</keyword>
<dbReference type="PRINTS" id="PR00080">
    <property type="entry name" value="SDRFAMILY"/>
</dbReference>
<dbReference type="PANTHER" id="PTHR42879:SF2">
    <property type="entry name" value="3-OXOACYL-[ACYL-CARRIER-PROTEIN] REDUCTASE FABG"/>
    <property type="match status" value="1"/>
</dbReference>
<dbReference type="PANTHER" id="PTHR42879">
    <property type="entry name" value="3-OXOACYL-(ACYL-CARRIER-PROTEIN) REDUCTASE"/>
    <property type="match status" value="1"/>
</dbReference>
<proteinExistence type="inferred from homology"/>
<evidence type="ECO:0000313" key="3">
    <source>
        <dbReference type="Proteomes" id="UP001242480"/>
    </source>
</evidence>
<organism evidence="2 3">
    <name type="scientific">Labrys wisconsinensis</name>
    <dbReference type="NCBI Taxonomy" id="425677"/>
    <lineage>
        <taxon>Bacteria</taxon>
        <taxon>Pseudomonadati</taxon>
        <taxon>Pseudomonadota</taxon>
        <taxon>Alphaproteobacteria</taxon>
        <taxon>Hyphomicrobiales</taxon>
        <taxon>Xanthobacteraceae</taxon>
        <taxon>Labrys</taxon>
    </lineage>
</organism>
<evidence type="ECO:0000256" key="1">
    <source>
        <dbReference type="ARBA" id="ARBA00006484"/>
    </source>
</evidence>
<dbReference type="NCBIfam" id="NF009466">
    <property type="entry name" value="PRK12826.1-2"/>
    <property type="match status" value="1"/>
</dbReference>
<dbReference type="InterPro" id="IPR020904">
    <property type="entry name" value="Sc_DH/Rdtase_CS"/>
</dbReference>
<dbReference type="PRINTS" id="PR00081">
    <property type="entry name" value="GDHRDH"/>
</dbReference>
<dbReference type="PROSITE" id="PS00061">
    <property type="entry name" value="ADH_SHORT"/>
    <property type="match status" value="1"/>
</dbReference>